<evidence type="ECO:0000259" key="2">
    <source>
        <dbReference type="Pfam" id="PF04235"/>
    </source>
</evidence>
<feature type="transmembrane region" description="Helical" evidence="1">
    <location>
        <begin position="318"/>
        <end position="343"/>
    </location>
</feature>
<dbReference type="Pfam" id="PF04235">
    <property type="entry name" value="DUF418"/>
    <property type="match status" value="1"/>
</dbReference>
<evidence type="ECO:0000313" key="3">
    <source>
        <dbReference type="EMBL" id="MDR6530788.1"/>
    </source>
</evidence>
<feature type="transmembrane region" description="Helical" evidence="1">
    <location>
        <begin position="6"/>
        <end position="27"/>
    </location>
</feature>
<feature type="transmembrane region" description="Helical" evidence="1">
    <location>
        <begin position="39"/>
        <end position="59"/>
    </location>
</feature>
<dbReference type="InterPro" id="IPR007349">
    <property type="entry name" value="DUF418"/>
</dbReference>
<feature type="transmembrane region" description="Helical" evidence="1">
    <location>
        <begin position="355"/>
        <end position="372"/>
    </location>
</feature>
<keyword evidence="1" id="KW-0472">Membrane</keyword>
<accession>A0ABU1MXG2</accession>
<dbReference type="RefSeq" id="WP_310030487.1">
    <property type="nucleotide sequence ID" value="NZ_JAVDRL010000004.1"/>
</dbReference>
<reference evidence="3 4" key="1">
    <citation type="submission" date="2023-07" db="EMBL/GenBank/DDBJ databases">
        <title>Sorghum-associated microbial communities from plants grown in Nebraska, USA.</title>
        <authorList>
            <person name="Schachtman D."/>
        </authorList>
    </citation>
    <scope>NUCLEOTIDE SEQUENCE [LARGE SCALE GENOMIC DNA]</scope>
    <source>
        <strain evidence="3 4">DS2154</strain>
    </source>
</reference>
<gene>
    <name evidence="3" type="ORF">J2800_001527</name>
</gene>
<comment type="caution">
    <text evidence="3">The sequence shown here is derived from an EMBL/GenBank/DDBJ whole genome shotgun (WGS) entry which is preliminary data.</text>
</comment>
<name>A0ABU1MXG2_9CAUL</name>
<organism evidence="3 4">
    <name type="scientific">Caulobacter rhizosphaerae</name>
    <dbReference type="NCBI Taxonomy" id="2010972"/>
    <lineage>
        <taxon>Bacteria</taxon>
        <taxon>Pseudomonadati</taxon>
        <taxon>Pseudomonadota</taxon>
        <taxon>Alphaproteobacteria</taxon>
        <taxon>Caulobacterales</taxon>
        <taxon>Caulobacteraceae</taxon>
        <taxon>Caulobacter</taxon>
    </lineage>
</organism>
<dbReference type="InterPro" id="IPR052529">
    <property type="entry name" value="Bact_Transport_Assoc"/>
</dbReference>
<keyword evidence="4" id="KW-1185">Reference proteome</keyword>
<protein>
    <recommendedName>
        <fullName evidence="2">DUF418 domain-containing protein</fullName>
    </recommendedName>
</protein>
<dbReference type="EMBL" id="JAVDRL010000004">
    <property type="protein sequence ID" value="MDR6530788.1"/>
    <property type="molecule type" value="Genomic_DNA"/>
</dbReference>
<feature type="transmembrane region" description="Helical" evidence="1">
    <location>
        <begin position="144"/>
        <end position="161"/>
    </location>
</feature>
<feature type="transmembrane region" description="Helical" evidence="1">
    <location>
        <begin position="286"/>
        <end position="306"/>
    </location>
</feature>
<dbReference type="Proteomes" id="UP001262754">
    <property type="component" value="Unassembled WGS sequence"/>
</dbReference>
<feature type="transmembrane region" description="Helical" evidence="1">
    <location>
        <begin position="218"/>
        <end position="235"/>
    </location>
</feature>
<keyword evidence="1" id="KW-0812">Transmembrane</keyword>
<feature type="domain" description="DUF418" evidence="2">
    <location>
        <begin position="234"/>
        <end position="392"/>
    </location>
</feature>
<keyword evidence="1" id="KW-1133">Transmembrane helix</keyword>
<feature type="transmembrane region" description="Helical" evidence="1">
    <location>
        <begin position="65"/>
        <end position="84"/>
    </location>
</feature>
<proteinExistence type="predicted"/>
<sequence length="410" mass="44642">MVKDRIVLLDSLRGLAVLGILLCNIPISAEPHAVATSLTLWPLGMAPASVAVWWATQVFFQQKFYSMFAMLFGASILLVGGEGGAGPDAGERRRILILRLVSLLAIGLFHGLVIWQGDVLNTYAIVGLLAMWARSWSAKRLLQGGIGLHLALSAWGAWNLFKHAAEGGGDPPPAAMAKFLAQVRADSAQYAGSFAQSFVQNAKDYWDYVFGSFTQWPPAWPLLVLSLMLIGMGLYKLGVLSGKASTGVYQGLIAAGLGALAIVAMAETTYMLLPSHPWPSRALARWLQSATAPVVSLSYVGLMVMAARARFWMAIPAVLAPVGQMAFTNYLTQSILMTVLLYGGRGPALYGKVDRPFLAGAVAVIWLLQVLWSRWWMARFTMGPLEWLWRLAYRGPMPLRREHRTAPVAA</sequence>
<evidence type="ECO:0000313" key="4">
    <source>
        <dbReference type="Proteomes" id="UP001262754"/>
    </source>
</evidence>
<dbReference type="PANTHER" id="PTHR30590">
    <property type="entry name" value="INNER MEMBRANE PROTEIN"/>
    <property type="match status" value="1"/>
</dbReference>
<feature type="transmembrane region" description="Helical" evidence="1">
    <location>
        <begin position="96"/>
        <end position="114"/>
    </location>
</feature>
<evidence type="ECO:0000256" key="1">
    <source>
        <dbReference type="SAM" id="Phobius"/>
    </source>
</evidence>
<feature type="transmembrane region" description="Helical" evidence="1">
    <location>
        <begin position="247"/>
        <end position="266"/>
    </location>
</feature>
<dbReference type="PANTHER" id="PTHR30590:SF2">
    <property type="entry name" value="INNER MEMBRANE PROTEIN"/>
    <property type="match status" value="1"/>
</dbReference>